<feature type="binding site" evidence="11">
    <location>
        <position position="82"/>
    </location>
    <ligand>
        <name>sn-glycerol 3-phosphate</name>
        <dbReference type="ChEBI" id="CHEBI:57597"/>
    </ligand>
</feature>
<feature type="binding site" evidence="11">
    <location>
        <position position="13"/>
    </location>
    <ligand>
        <name>ATP</name>
        <dbReference type="ChEBI" id="CHEBI:30616"/>
    </ligand>
</feature>
<evidence type="ECO:0000256" key="9">
    <source>
        <dbReference type="ARBA" id="ARBA00054633"/>
    </source>
</evidence>
<dbReference type="EC" id="2.7.1.30" evidence="11"/>
<feature type="binding site" evidence="11">
    <location>
        <position position="312"/>
    </location>
    <ligand>
        <name>ATP</name>
        <dbReference type="ChEBI" id="CHEBI:30616"/>
    </ligand>
</feature>
<dbReference type="Pfam" id="PF00370">
    <property type="entry name" value="FGGY_N"/>
    <property type="match status" value="1"/>
</dbReference>
<feature type="binding site" evidence="11">
    <location>
        <position position="12"/>
    </location>
    <ligand>
        <name>ADP</name>
        <dbReference type="ChEBI" id="CHEBI:456216"/>
    </ligand>
</feature>
<evidence type="ECO:0000256" key="7">
    <source>
        <dbReference type="ARBA" id="ARBA00022840"/>
    </source>
</evidence>
<dbReference type="PROSITE" id="PS00445">
    <property type="entry name" value="FGGY_KINASES_2"/>
    <property type="match status" value="1"/>
</dbReference>
<feature type="binding site" evidence="11">
    <location>
        <position position="134"/>
    </location>
    <ligand>
        <name>glycerol</name>
        <dbReference type="ChEBI" id="CHEBI:17754"/>
    </ligand>
</feature>
<feature type="binding site" evidence="11">
    <location>
        <position position="134"/>
    </location>
    <ligand>
        <name>sn-glycerol 3-phosphate</name>
        <dbReference type="ChEBI" id="CHEBI:57597"/>
    </ligand>
</feature>
<feature type="binding site" evidence="11">
    <location>
        <position position="413"/>
    </location>
    <ligand>
        <name>ADP</name>
        <dbReference type="ChEBI" id="CHEBI:456216"/>
    </ligand>
</feature>
<dbReference type="InterPro" id="IPR000577">
    <property type="entry name" value="Carb_kinase_FGGY"/>
</dbReference>
<feature type="binding site" evidence="11">
    <location>
        <position position="243"/>
    </location>
    <ligand>
        <name>sn-glycerol 3-phosphate</name>
        <dbReference type="ChEBI" id="CHEBI:57597"/>
    </ligand>
</feature>
<dbReference type="GO" id="GO:0019563">
    <property type="term" value="P:glycerol catabolic process"/>
    <property type="evidence" value="ECO:0007669"/>
    <property type="project" value="UniProtKB-UniRule"/>
</dbReference>
<feature type="binding site" evidence="11">
    <location>
        <position position="14"/>
    </location>
    <ligand>
        <name>ATP</name>
        <dbReference type="ChEBI" id="CHEBI:30616"/>
    </ligand>
</feature>
<dbReference type="NCBIfam" id="TIGR01311">
    <property type="entry name" value="glycerol_kin"/>
    <property type="match status" value="1"/>
</dbReference>
<reference evidence="16" key="1">
    <citation type="submission" date="2016-10" db="EMBL/GenBank/DDBJ databases">
        <authorList>
            <person name="Varghese N."/>
            <person name="Submissions S."/>
        </authorList>
    </citation>
    <scope>NUCLEOTIDE SEQUENCE [LARGE SCALE GENOMIC DNA]</scope>
    <source>
        <strain evidence="16">S1b</strain>
    </source>
</reference>
<feature type="binding site" evidence="11">
    <location>
        <position position="83"/>
    </location>
    <ligand>
        <name>glycerol</name>
        <dbReference type="ChEBI" id="CHEBI:17754"/>
    </ligand>
</feature>
<feature type="binding site" evidence="11">
    <location>
        <position position="16"/>
    </location>
    <ligand>
        <name>ADP</name>
        <dbReference type="ChEBI" id="CHEBI:456216"/>
    </ligand>
</feature>
<evidence type="ECO:0000313" key="16">
    <source>
        <dbReference type="Proteomes" id="UP000182471"/>
    </source>
</evidence>
<feature type="binding site" evidence="11">
    <location>
        <position position="244"/>
    </location>
    <ligand>
        <name>glycerol</name>
        <dbReference type="ChEBI" id="CHEBI:17754"/>
    </ligand>
</feature>
<dbReference type="EMBL" id="FOGW01000009">
    <property type="protein sequence ID" value="SER74746.1"/>
    <property type="molecule type" value="Genomic_DNA"/>
</dbReference>
<feature type="binding site" evidence="11">
    <location>
        <position position="12"/>
    </location>
    <ligand>
        <name>sn-glycerol 3-phosphate</name>
        <dbReference type="ChEBI" id="CHEBI:57597"/>
    </ligand>
</feature>
<comment type="pathway">
    <text evidence="1 11">Polyol metabolism; glycerol degradation via glycerol kinase pathway; sn-glycerol 3-phosphate from glycerol: step 1/1.</text>
</comment>
<comment type="function">
    <text evidence="9 11">Key enzyme in the regulation of glycerol uptake and metabolism. Catalyzes the phosphorylation of glycerol to yield sn-glycerol 3-phosphate.</text>
</comment>
<dbReference type="InterPro" id="IPR018485">
    <property type="entry name" value="FGGY_C"/>
</dbReference>
<evidence type="ECO:0000256" key="8">
    <source>
        <dbReference type="ARBA" id="ARBA00052101"/>
    </source>
</evidence>
<dbReference type="FunFam" id="3.30.420.40:FF:000007">
    <property type="entry name" value="Glycerol kinase"/>
    <property type="match status" value="1"/>
</dbReference>
<dbReference type="GO" id="GO:0006072">
    <property type="term" value="P:glycerol-3-phosphate metabolic process"/>
    <property type="evidence" value="ECO:0007669"/>
    <property type="project" value="InterPro"/>
</dbReference>
<dbReference type="FunFam" id="3.30.420.40:FF:000008">
    <property type="entry name" value="Glycerol kinase"/>
    <property type="match status" value="1"/>
</dbReference>
<keyword evidence="4 11" id="KW-0547">Nucleotide-binding</keyword>
<dbReference type="GO" id="GO:0004370">
    <property type="term" value="F:glycerol kinase activity"/>
    <property type="evidence" value="ECO:0007669"/>
    <property type="project" value="UniProtKB-UniRule"/>
</dbReference>
<accession>A0A1H9RPY1</accession>
<feature type="binding site" evidence="11">
    <location>
        <position position="265"/>
    </location>
    <ligand>
        <name>ATP</name>
        <dbReference type="ChEBI" id="CHEBI:30616"/>
    </ligand>
</feature>
<dbReference type="InterPro" id="IPR018484">
    <property type="entry name" value="FGGY_N"/>
</dbReference>
<feature type="binding site" evidence="11">
    <location>
        <position position="82"/>
    </location>
    <ligand>
        <name>glycerol</name>
        <dbReference type="ChEBI" id="CHEBI:17754"/>
    </ligand>
</feature>
<evidence type="ECO:0000259" key="13">
    <source>
        <dbReference type="Pfam" id="PF00370"/>
    </source>
</evidence>
<feature type="binding site" evidence="11">
    <location>
        <position position="308"/>
    </location>
    <ligand>
        <name>ATP</name>
        <dbReference type="ChEBI" id="CHEBI:30616"/>
    </ligand>
</feature>
<evidence type="ECO:0000259" key="14">
    <source>
        <dbReference type="Pfam" id="PF02782"/>
    </source>
</evidence>
<dbReference type="Pfam" id="PF02782">
    <property type="entry name" value="FGGY_C"/>
    <property type="match status" value="1"/>
</dbReference>
<keyword evidence="16" id="KW-1185">Reference proteome</keyword>
<dbReference type="InterPro" id="IPR043129">
    <property type="entry name" value="ATPase_NBD"/>
</dbReference>
<feature type="domain" description="Carbohydrate kinase FGGY N-terminal" evidence="13">
    <location>
        <begin position="4"/>
        <end position="250"/>
    </location>
</feature>
<evidence type="ECO:0000256" key="2">
    <source>
        <dbReference type="ARBA" id="ARBA00009156"/>
    </source>
</evidence>
<dbReference type="GO" id="GO:0005524">
    <property type="term" value="F:ATP binding"/>
    <property type="evidence" value="ECO:0007669"/>
    <property type="project" value="UniProtKB-UniRule"/>
</dbReference>
<keyword evidence="7 11" id="KW-0067">ATP-binding</keyword>
<feature type="binding site" evidence="11">
    <location>
        <position position="308"/>
    </location>
    <ligand>
        <name>ADP</name>
        <dbReference type="ChEBI" id="CHEBI:456216"/>
    </ligand>
</feature>
<name>A0A1H9RPY1_9FIRM</name>
<dbReference type="InterPro" id="IPR018483">
    <property type="entry name" value="Carb_kinase_FGGY_CS"/>
</dbReference>
<feature type="binding site" evidence="11">
    <location>
        <position position="265"/>
    </location>
    <ligand>
        <name>ADP</name>
        <dbReference type="ChEBI" id="CHEBI:456216"/>
    </ligand>
</feature>
<dbReference type="PIRSF" id="PIRSF000538">
    <property type="entry name" value="GlpK"/>
    <property type="match status" value="1"/>
</dbReference>
<dbReference type="HAMAP" id="MF_00186">
    <property type="entry name" value="Glycerol_kin"/>
    <property type="match status" value="1"/>
</dbReference>
<feature type="domain" description="Carbohydrate kinase FGGY C-terminal" evidence="14">
    <location>
        <begin position="260"/>
        <end position="448"/>
    </location>
</feature>
<evidence type="ECO:0000256" key="11">
    <source>
        <dbReference type="HAMAP-Rule" id="MF_00186"/>
    </source>
</evidence>
<dbReference type="PANTHER" id="PTHR10196">
    <property type="entry name" value="SUGAR KINASE"/>
    <property type="match status" value="1"/>
</dbReference>
<keyword evidence="3 11" id="KW-0808">Transferase</keyword>
<organism evidence="15 16">
    <name type="scientific">Lachnobacterium bovis</name>
    <dbReference type="NCBI Taxonomy" id="140626"/>
    <lineage>
        <taxon>Bacteria</taxon>
        <taxon>Bacillati</taxon>
        <taxon>Bacillota</taxon>
        <taxon>Clostridia</taxon>
        <taxon>Lachnospirales</taxon>
        <taxon>Lachnospiraceae</taxon>
        <taxon>Lachnobacterium</taxon>
    </lineage>
</organism>
<dbReference type="GO" id="GO:0005829">
    <property type="term" value="C:cytosol"/>
    <property type="evidence" value="ECO:0007669"/>
    <property type="project" value="TreeGrafter"/>
</dbReference>
<evidence type="ECO:0000256" key="5">
    <source>
        <dbReference type="ARBA" id="ARBA00022777"/>
    </source>
</evidence>
<dbReference type="CDD" id="cd07786">
    <property type="entry name" value="FGGY_EcGK_like"/>
    <property type="match status" value="1"/>
</dbReference>
<evidence type="ECO:0000256" key="1">
    <source>
        <dbReference type="ARBA" id="ARBA00005190"/>
    </source>
</evidence>
<sequence>MAKYVMALDAGTTSNRCILFNEKGEMCSVAQKEFTQYFPQPGWVEHDANEIWQTQLSVARAAMNKIGAKAEDIAAIGITNQRETTIVWDKKTGQPVYHAIVWQCRRTADYAESLKEKGFVDCFRKKTGLVIDPYFSGTKLRWILENVPGARERAEKGELLFGTVDSWLIFKLTKGKVHVTDYSNASRTMLFNINTLEWDEDILKELNIPKSMLPEAKPSSCVYGESDPEFFGGPIKIAGAAGDQQAALFGQTCFTAGEAKNTYGTGCFMLMNTGEKPIFSKNGLLTTIAWGLDGKVNYALEGSVYVAGAAIQWLRDEMRIIDTSPDSEYFATQVKDTNGCYVVPAFTGLGAPYWDPYARGVITGLTRGVNKYHVIRATLESLAFQTNDVLHAMELDSGIHLSALKVDGGACKNNFLMQFQSDIIGAPVRRPECVETTAMGASYLAGLAVGYWKNKEDVMKNWTIDKTFEPEMTEEQRKEEITGWDKAVKCSFNWAKEE</sequence>
<dbReference type="UniPathway" id="UPA00618">
    <property type="reaction ID" value="UER00672"/>
</dbReference>
<evidence type="ECO:0000313" key="15">
    <source>
        <dbReference type="EMBL" id="SER74746.1"/>
    </source>
</evidence>
<dbReference type="Proteomes" id="UP000182471">
    <property type="component" value="Unassembled WGS sequence"/>
</dbReference>
<dbReference type="RefSeq" id="WP_074730492.1">
    <property type="nucleotide sequence ID" value="NZ_FOGW01000009.1"/>
</dbReference>
<keyword evidence="5 11" id="KW-0418">Kinase</keyword>
<protein>
    <recommendedName>
        <fullName evidence="11">Glycerol kinase</fullName>
        <ecNumber evidence="11">2.7.1.30</ecNumber>
    </recommendedName>
    <alternativeName>
        <fullName evidence="11">ATP:glycerol 3-phosphotransferase</fullName>
    </alternativeName>
    <alternativeName>
        <fullName evidence="11">Glycerokinase</fullName>
        <shortName evidence="11">GK</shortName>
    </alternativeName>
</protein>
<feature type="binding site" evidence="11">
    <location>
        <position position="83"/>
    </location>
    <ligand>
        <name>sn-glycerol 3-phosphate</name>
        <dbReference type="ChEBI" id="CHEBI:57597"/>
    </ligand>
</feature>
<dbReference type="AlphaFoldDB" id="A0A1H9RPY1"/>
<comment type="similarity">
    <text evidence="2 11 12">Belongs to the FGGY kinase family.</text>
</comment>
<comment type="subunit">
    <text evidence="10 11">Homotetramer and homodimer (in equilibrium).</text>
</comment>
<dbReference type="PANTHER" id="PTHR10196:SF69">
    <property type="entry name" value="GLYCEROL KINASE"/>
    <property type="match status" value="1"/>
</dbReference>
<dbReference type="PROSITE" id="PS00933">
    <property type="entry name" value="FGGY_KINASES_1"/>
    <property type="match status" value="1"/>
</dbReference>
<comment type="activity regulation">
    <text evidence="11">Activated by phosphorylation and inhibited by fructose 1,6-bisphosphate (FBP).</text>
</comment>
<dbReference type="InterPro" id="IPR005999">
    <property type="entry name" value="Glycerol_kin"/>
</dbReference>
<feature type="binding site" evidence="11">
    <location>
        <position position="409"/>
    </location>
    <ligand>
        <name>ATP</name>
        <dbReference type="ChEBI" id="CHEBI:30616"/>
    </ligand>
</feature>
<evidence type="ECO:0000256" key="3">
    <source>
        <dbReference type="ARBA" id="ARBA00022679"/>
    </source>
</evidence>
<feature type="binding site" evidence="11">
    <location>
        <position position="409"/>
    </location>
    <ligand>
        <name>ADP</name>
        <dbReference type="ChEBI" id="CHEBI:456216"/>
    </ligand>
</feature>
<dbReference type="NCBIfam" id="NF000756">
    <property type="entry name" value="PRK00047.1"/>
    <property type="match status" value="1"/>
</dbReference>
<comment type="catalytic activity">
    <reaction evidence="8 11">
        <text>glycerol + ATP = sn-glycerol 3-phosphate + ADP + H(+)</text>
        <dbReference type="Rhea" id="RHEA:21644"/>
        <dbReference type="ChEBI" id="CHEBI:15378"/>
        <dbReference type="ChEBI" id="CHEBI:17754"/>
        <dbReference type="ChEBI" id="CHEBI:30616"/>
        <dbReference type="ChEBI" id="CHEBI:57597"/>
        <dbReference type="ChEBI" id="CHEBI:456216"/>
        <dbReference type="EC" id="2.7.1.30"/>
    </reaction>
</comment>
<evidence type="ECO:0000256" key="6">
    <source>
        <dbReference type="ARBA" id="ARBA00022798"/>
    </source>
</evidence>
<gene>
    <name evidence="11" type="primary">glpK</name>
    <name evidence="15" type="ORF">SAMN02910429_00944</name>
</gene>
<proteinExistence type="inferred from homology"/>
<evidence type="ECO:0000256" key="10">
    <source>
        <dbReference type="ARBA" id="ARBA00063665"/>
    </source>
</evidence>
<keyword evidence="6 11" id="KW-0319">Glycerol metabolism</keyword>
<evidence type="ECO:0000256" key="4">
    <source>
        <dbReference type="ARBA" id="ARBA00022741"/>
    </source>
</evidence>
<feature type="binding site" evidence="11">
    <location>
        <position position="12"/>
    </location>
    <ligand>
        <name>ATP</name>
        <dbReference type="ChEBI" id="CHEBI:30616"/>
    </ligand>
</feature>
<evidence type="ECO:0000256" key="12">
    <source>
        <dbReference type="RuleBase" id="RU003733"/>
    </source>
</evidence>
<feature type="binding site" evidence="11">
    <location>
        <position position="243"/>
    </location>
    <ligand>
        <name>glycerol</name>
        <dbReference type="ChEBI" id="CHEBI:17754"/>
    </ligand>
</feature>
<dbReference type="Gene3D" id="3.30.420.40">
    <property type="match status" value="2"/>
</dbReference>
<dbReference type="SUPFAM" id="SSF53067">
    <property type="entry name" value="Actin-like ATPase domain"/>
    <property type="match status" value="2"/>
</dbReference>